<protein>
    <submittedName>
        <fullName evidence="1">Uncharacterized protein</fullName>
    </submittedName>
</protein>
<organism evidence="1">
    <name type="scientific">Octactis speculum</name>
    <dbReference type="NCBI Taxonomy" id="3111310"/>
    <lineage>
        <taxon>Eukaryota</taxon>
        <taxon>Sar</taxon>
        <taxon>Stramenopiles</taxon>
        <taxon>Ochrophyta</taxon>
        <taxon>Dictyochophyceae</taxon>
        <taxon>Dictyochales</taxon>
        <taxon>Dictyochaceae</taxon>
        <taxon>Octactis</taxon>
    </lineage>
</organism>
<gene>
    <name evidence="1" type="ORF">DSPE1174_LOCUS4727</name>
</gene>
<dbReference type="InterPro" id="IPR023614">
    <property type="entry name" value="Porin_dom_sf"/>
</dbReference>
<proteinExistence type="predicted"/>
<dbReference type="Gene3D" id="2.40.160.10">
    <property type="entry name" value="Porin"/>
    <property type="match status" value="1"/>
</dbReference>
<accession>A0A7S2FBJ1</accession>
<name>A0A7S2FBJ1_9STRA</name>
<dbReference type="EMBL" id="HBGS01008993">
    <property type="protein sequence ID" value="CAD9382926.1"/>
    <property type="molecule type" value="Transcribed_RNA"/>
</dbReference>
<evidence type="ECO:0000313" key="1">
    <source>
        <dbReference type="EMBL" id="CAD9382926.1"/>
    </source>
</evidence>
<dbReference type="AlphaFoldDB" id="A0A7S2FBJ1"/>
<reference evidence="1" key="1">
    <citation type="submission" date="2021-01" db="EMBL/GenBank/DDBJ databases">
        <authorList>
            <person name="Corre E."/>
            <person name="Pelletier E."/>
            <person name="Niang G."/>
            <person name="Scheremetjew M."/>
            <person name="Finn R."/>
            <person name="Kale V."/>
            <person name="Holt S."/>
            <person name="Cochrane G."/>
            <person name="Meng A."/>
            <person name="Brown T."/>
            <person name="Cohen L."/>
        </authorList>
    </citation>
    <scope>NUCLEOTIDE SEQUENCE</scope>
    <source>
        <strain evidence="1">CCMP1381</strain>
    </source>
</reference>
<sequence length="280" mass="29735">MPSKYGDFSKCVSDILSDDYGTKKVVKSKFSTEPVYGGAINFTMENTYKPVDKTALFGKLSAKWKHKSSGFNVDKLALNTNGSVNGEMSISKLPLPGATLKFAGTSAKTGDVTCEFKNNFNYTIVKVNNKMNTTLSSVAASNGGTIGGQLAVADGKLKSYEFAVGYGTSAYFASMRSFEKMAKLALAGMYKIPAQPVTMAAELALDVSSDAKMGDASLGMIYKLNDKASIKAKYVSSKDSTVEAAASYNCLSKVDLLLSLALPIQSPTDKYKTGCSLTLG</sequence>